<name>A0ABQ7MFV9_BRACM</name>
<dbReference type="InterPro" id="IPR005162">
    <property type="entry name" value="Retrotrans_gag_dom"/>
</dbReference>
<accession>A0ABQ7MFV9</accession>
<organism evidence="2 3">
    <name type="scientific">Brassica rapa subsp. trilocularis</name>
    <dbReference type="NCBI Taxonomy" id="1813537"/>
    <lineage>
        <taxon>Eukaryota</taxon>
        <taxon>Viridiplantae</taxon>
        <taxon>Streptophyta</taxon>
        <taxon>Embryophyta</taxon>
        <taxon>Tracheophyta</taxon>
        <taxon>Spermatophyta</taxon>
        <taxon>Magnoliopsida</taxon>
        <taxon>eudicotyledons</taxon>
        <taxon>Gunneridae</taxon>
        <taxon>Pentapetalae</taxon>
        <taxon>rosids</taxon>
        <taxon>malvids</taxon>
        <taxon>Brassicales</taxon>
        <taxon>Brassicaceae</taxon>
        <taxon>Brassiceae</taxon>
        <taxon>Brassica</taxon>
    </lineage>
</organism>
<evidence type="ECO:0000313" key="3">
    <source>
        <dbReference type="Proteomes" id="UP000823674"/>
    </source>
</evidence>
<reference evidence="2 3" key="1">
    <citation type="submission" date="2021-03" db="EMBL/GenBank/DDBJ databases">
        <authorList>
            <person name="King G.J."/>
            <person name="Bancroft I."/>
            <person name="Baten A."/>
            <person name="Bloomfield J."/>
            <person name="Borpatragohain P."/>
            <person name="He Z."/>
            <person name="Irish N."/>
            <person name="Irwin J."/>
            <person name="Liu K."/>
            <person name="Mauleon R.P."/>
            <person name="Moore J."/>
            <person name="Morris R."/>
            <person name="Ostergaard L."/>
            <person name="Wang B."/>
            <person name="Wells R."/>
        </authorList>
    </citation>
    <scope>NUCLEOTIDE SEQUENCE [LARGE SCALE GENOMIC DNA]</scope>
    <source>
        <strain evidence="2">R-o-18</strain>
        <tissue evidence="2">Leaf</tissue>
    </source>
</reference>
<dbReference type="Pfam" id="PF03732">
    <property type="entry name" value="Retrotrans_gag"/>
    <property type="match status" value="1"/>
</dbReference>
<dbReference type="PANTHER" id="PTHR35046:SF26">
    <property type="entry name" value="RNA-DIRECTED DNA POLYMERASE"/>
    <property type="match status" value="1"/>
</dbReference>
<dbReference type="EMBL" id="JADBGQ010000005">
    <property type="protein sequence ID" value="KAG5397310.1"/>
    <property type="molecule type" value="Genomic_DNA"/>
</dbReference>
<feature type="domain" description="Retrotransposon gag" evidence="1">
    <location>
        <begin position="29"/>
        <end position="126"/>
    </location>
</feature>
<proteinExistence type="predicted"/>
<evidence type="ECO:0000313" key="2">
    <source>
        <dbReference type="EMBL" id="KAG5397310.1"/>
    </source>
</evidence>
<evidence type="ECO:0000259" key="1">
    <source>
        <dbReference type="Pfam" id="PF03732"/>
    </source>
</evidence>
<gene>
    <name evidence="2" type="primary">A05p024230.1_BraROA</name>
    <name evidence="2" type="ORF">IGI04_019124</name>
</gene>
<dbReference type="PANTHER" id="PTHR35046">
    <property type="entry name" value="ZINC KNUCKLE (CCHC-TYPE) FAMILY PROTEIN"/>
    <property type="match status" value="1"/>
</dbReference>
<keyword evidence="3" id="KW-1185">Reference proteome</keyword>
<comment type="caution">
    <text evidence="2">The sequence shown here is derived from an EMBL/GenBank/DDBJ whole genome shotgun (WGS) entry which is preliminary data.</text>
</comment>
<dbReference type="Proteomes" id="UP000823674">
    <property type="component" value="Chromosome A05"/>
</dbReference>
<sequence length="172" mass="20993">MSTLNAWEHKMNKFFNSCGCPDFEKVYIAADQLIDQTQHLWSQSTAKKDNRRYSRESTWHEMKNLMRKQYIPCDQYQEIRRQFCTLCQENKTFMEYHKQFNHLRIRLNPGVSNENVMDQFVYGLRDEIRFHIQSIFSLLFKSTNIYNFFKVCLVIVWSDHFLWKTIRPKMLP</sequence>
<protein>
    <recommendedName>
        <fullName evidence="1">Retrotransposon gag domain-containing protein</fullName>
    </recommendedName>
</protein>